<sequence>MALARVSPPAFSSPFLIHSLLRPFSSPSSVLRPRVTRVPHHRGFAIAAALSQASPLPSADGDGAVMEAPPRPSSRRPWKPTCLYYTQGKCTMLNDTLHLEKFNHNLPTDLPVNYSAADKVKSQKLDYFLVLDLEGKVEILEFPVVMIDAQSMEFVDSFHRYSPSVH</sequence>
<organism evidence="1 2">
    <name type="scientific">Oryza sativa subsp. japonica</name>
    <name type="common">Rice</name>
    <dbReference type="NCBI Taxonomy" id="39947"/>
    <lineage>
        <taxon>Eukaryota</taxon>
        <taxon>Viridiplantae</taxon>
        <taxon>Streptophyta</taxon>
        <taxon>Embryophyta</taxon>
        <taxon>Tracheophyta</taxon>
        <taxon>Spermatophyta</taxon>
        <taxon>Magnoliopsida</taxon>
        <taxon>Liliopsida</taxon>
        <taxon>Poales</taxon>
        <taxon>Poaceae</taxon>
        <taxon>BOP clade</taxon>
        <taxon>Oryzoideae</taxon>
        <taxon>Oryzeae</taxon>
        <taxon>Oryzinae</taxon>
        <taxon>Oryza</taxon>
        <taxon>Oryza sativa</taxon>
    </lineage>
</organism>
<accession>A0A0P0WWD9</accession>
<dbReference type="Proteomes" id="UP000000763">
    <property type="component" value="Chromosome 6"/>
</dbReference>
<evidence type="ECO:0000313" key="1">
    <source>
        <dbReference type="EMBL" id="BAH93504.1"/>
    </source>
</evidence>
<dbReference type="Gramene" id="Os06t0353400-01">
    <property type="protein sequence ID" value="Os06t0353400-01"/>
    <property type="gene ID" value="Os06g0353400"/>
</dbReference>
<dbReference type="InterPro" id="IPR051274">
    <property type="entry name" value="3-5_Exoribonuclease"/>
</dbReference>
<dbReference type="OMA" id="ASQYAHA"/>
<dbReference type="InterPro" id="IPR036397">
    <property type="entry name" value="RNaseH_sf"/>
</dbReference>
<proteinExistence type="predicted"/>
<dbReference type="PANTHER" id="PTHR23044:SF61">
    <property type="entry name" value="3'-5' EXORIBONUCLEASE 1-RELATED"/>
    <property type="match status" value="1"/>
</dbReference>
<dbReference type="GO" id="GO:0003676">
    <property type="term" value="F:nucleic acid binding"/>
    <property type="evidence" value="ECO:0007669"/>
    <property type="project" value="InterPro"/>
</dbReference>
<reference evidence="2" key="2">
    <citation type="journal article" date="2008" name="Nucleic Acids Res.">
        <title>The rice annotation project database (RAP-DB): 2008 update.</title>
        <authorList>
            <consortium name="The rice annotation project (RAP)"/>
        </authorList>
    </citation>
    <scope>GENOME REANNOTATION</scope>
    <source>
        <strain evidence="2">cv. Nipponbare</strain>
    </source>
</reference>
<reference evidence="1 2" key="1">
    <citation type="journal article" date="2005" name="Nature">
        <title>The map-based sequence of the rice genome.</title>
        <authorList>
            <consortium name="International rice genome sequencing project (IRGSP)"/>
            <person name="Matsumoto T."/>
            <person name="Wu J."/>
            <person name="Kanamori H."/>
            <person name="Katayose Y."/>
            <person name="Fujisawa M."/>
            <person name="Namiki N."/>
            <person name="Mizuno H."/>
            <person name="Yamamoto K."/>
            <person name="Antonio B.A."/>
            <person name="Baba T."/>
            <person name="Sakata K."/>
            <person name="Nagamura Y."/>
            <person name="Aoki H."/>
            <person name="Arikawa K."/>
            <person name="Arita K."/>
            <person name="Bito T."/>
            <person name="Chiden Y."/>
            <person name="Fujitsuka N."/>
            <person name="Fukunaka R."/>
            <person name="Hamada M."/>
            <person name="Harada C."/>
            <person name="Hayashi A."/>
            <person name="Hijishita S."/>
            <person name="Honda M."/>
            <person name="Hosokawa S."/>
            <person name="Ichikawa Y."/>
            <person name="Idonuma A."/>
            <person name="Iijima M."/>
            <person name="Ikeda M."/>
            <person name="Ikeno M."/>
            <person name="Ito K."/>
            <person name="Ito S."/>
            <person name="Ito T."/>
            <person name="Ito Y."/>
            <person name="Ito Y."/>
            <person name="Iwabuchi A."/>
            <person name="Kamiya K."/>
            <person name="Karasawa W."/>
            <person name="Kurita K."/>
            <person name="Katagiri S."/>
            <person name="Kikuta A."/>
            <person name="Kobayashi H."/>
            <person name="Kobayashi N."/>
            <person name="Machita K."/>
            <person name="Maehara T."/>
            <person name="Masukawa M."/>
            <person name="Mizubayashi T."/>
            <person name="Mukai Y."/>
            <person name="Nagasaki H."/>
            <person name="Nagata Y."/>
            <person name="Naito S."/>
            <person name="Nakashima M."/>
            <person name="Nakama Y."/>
            <person name="Nakamichi Y."/>
            <person name="Nakamura M."/>
            <person name="Meguro A."/>
            <person name="Negishi M."/>
            <person name="Ohta I."/>
            <person name="Ohta T."/>
            <person name="Okamoto M."/>
            <person name="Ono N."/>
            <person name="Saji S."/>
            <person name="Sakaguchi M."/>
            <person name="Sakai K."/>
            <person name="Shibata M."/>
            <person name="Shimokawa T."/>
            <person name="Song J."/>
            <person name="Takazaki Y."/>
            <person name="Terasawa K."/>
            <person name="Tsugane M."/>
            <person name="Tsuji K."/>
            <person name="Ueda S."/>
            <person name="Waki K."/>
            <person name="Yamagata H."/>
            <person name="Yamamoto M."/>
            <person name="Yamamoto S."/>
            <person name="Yamane H."/>
            <person name="Yoshiki S."/>
            <person name="Yoshihara R."/>
            <person name="Yukawa K."/>
            <person name="Zhong H."/>
            <person name="Yano M."/>
            <person name="Yuan Q."/>
            <person name="Ouyang S."/>
            <person name="Liu J."/>
            <person name="Jones K.M."/>
            <person name="Gansberger K."/>
            <person name="Moffat K."/>
            <person name="Hill J."/>
            <person name="Bera J."/>
            <person name="Fadrosh D."/>
            <person name="Jin S."/>
            <person name="Johri S."/>
            <person name="Kim M."/>
            <person name="Overton L."/>
            <person name="Reardon M."/>
            <person name="Tsitrin T."/>
            <person name="Vuong H."/>
            <person name="Weaver B."/>
            <person name="Ciecko A."/>
            <person name="Tallon L."/>
            <person name="Jackson J."/>
            <person name="Pai G."/>
            <person name="Aken S.V."/>
            <person name="Utterback T."/>
            <person name="Reidmuller S."/>
            <person name="Feldblyum T."/>
            <person name="Hsiao J."/>
            <person name="Zismann V."/>
            <person name="Iobst S."/>
            <person name="de Vazeille A.R."/>
            <person name="Buell C.R."/>
            <person name="Ying K."/>
            <person name="Li Y."/>
            <person name="Lu T."/>
            <person name="Huang Y."/>
            <person name="Zhao Q."/>
            <person name="Feng Q."/>
            <person name="Zhang L."/>
            <person name="Zhu J."/>
            <person name="Weng Q."/>
            <person name="Mu J."/>
            <person name="Lu Y."/>
            <person name="Fan D."/>
            <person name="Liu Y."/>
            <person name="Guan J."/>
            <person name="Zhang Y."/>
            <person name="Yu S."/>
            <person name="Liu X."/>
            <person name="Zhang Y."/>
            <person name="Hong G."/>
            <person name="Han B."/>
            <person name="Choisne N."/>
            <person name="Demange N."/>
            <person name="Orjeda G."/>
            <person name="Samain S."/>
            <person name="Cattolico L."/>
            <person name="Pelletier E."/>
            <person name="Couloux A."/>
            <person name="Segurens B."/>
            <person name="Wincker P."/>
            <person name="D'Hont A."/>
            <person name="Scarpelli C."/>
            <person name="Weissenbach J."/>
            <person name="Salanoubat M."/>
            <person name="Quetier F."/>
            <person name="Yu Y."/>
            <person name="Kim H.R."/>
            <person name="Rambo T."/>
            <person name="Currie J."/>
            <person name="Collura K."/>
            <person name="Luo M."/>
            <person name="Yang T."/>
            <person name="Ammiraju J.S.S."/>
            <person name="Engler F."/>
            <person name="Soderlund C."/>
            <person name="Wing R.A."/>
            <person name="Palmer L.E."/>
            <person name="de la Bastide M."/>
            <person name="Spiegel L."/>
            <person name="Nascimento L."/>
            <person name="Zutavern T."/>
            <person name="O'Shaughnessy A."/>
            <person name="Dike S."/>
            <person name="Dedhia N."/>
            <person name="Preston R."/>
            <person name="Balija V."/>
            <person name="McCombie W.R."/>
            <person name="Chow T."/>
            <person name="Chen H."/>
            <person name="Chung M."/>
            <person name="Chen C."/>
            <person name="Shaw J."/>
            <person name="Wu H."/>
            <person name="Hsiao K."/>
            <person name="Chao Y."/>
            <person name="Chu M."/>
            <person name="Cheng C."/>
            <person name="Hour A."/>
            <person name="Lee P."/>
            <person name="Lin S."/>
            <person name="Lin Y."/>
            <person name="Liou J."/>
            <person name="Liu S."/>
            <person name="Hsing Y."/>
            <person name="Raghuvanshi S."/>
            <person name="Mohanty A."/>
            <person name="Bharti A.K."/>
            <person name="Gaur A."/>
            <person name="Gupta V."/>
            <person name="Kumar D."/>
            <person name="Ravi V."/>
            <person name="Vij S."/>
            <person name="Kapur A."/>
            <person name="Khurana P."/>
            <person name="Khurana P."/>
            <person name="Khurana J.P."/>
            <person name="Tyagi A.K."/>
            <person name="Gaikwad K."/>
            <person name="Singh A."/>
            <person name="Dalal V."/>
            <person name="Srivastava S."/>
            <person name="Dixit A."/>
            <person name="Pal A.K."/>
            <person name="Ghazi I.A."/>
            <person name="Yadav M."/>
            <person name="Pandit A."/>
            <person name="Bhargava A."/>
            <person name="Sureshbabu K."/>
            <person name="Batra K."/>
            <person name="Sharma T.R."/>
            <person name="Mohapatra T."/>
            <person name="Singh N.K."/>
            <person name="Messing J."/>
            <person name="Nelson A.B."/>
            <person name="Fuks G."/>
            <person name="Kavchok S."/>
            <person name="Keizer G."/>
            <person name="Linton E."/>
            <person name="Llaca V."/>
            <person name="Song R."/>
            <person name="Tanyolac B."/>
            <person name="Young S."/>
            <person name="Ho-Il K."/>
            <person name="Hahn J.H."/>
            <person name="Sangsakoo G."/>
            <person name="Vanavichit A."/>
            <person name="de Mattos Luiz.A.T."/>
            <person name="Zimmer P.D."/>
            <person name="Malone G."/>
            <person name="Dellagostin O."/>
            <person name="de Oliveira A.C."/>
            <person name="Bevan M."/>
            <person name="Bancroft I."/>
            <person name="Minx P."/>
            <person name="Cordum H."/>
            <person name="Wilson R."/>
            <person name="Cheng Z."/>
            <person name="Jin W."/>
            <person name="Jiang J."/>
            <person name="Leong S.A."/>
            <person name="Iwama H."/>
            <person name="Gojobori T."/>
            <person name="Itoh T."/>
            <person name="Niimura Y."/>
            <person name="Fujii Y."/>
            <person name="Habara T."/>
            <person name="Sakai H."/>
            <person name="Sato Y."/>
            <person name="Wilson G."/>
            <person name="Kumar K."/>
            <person name="McCouch S."/>
            <person name="Juretic N."/>
            <person name="Hoen D."/>
            <person name="Wright S."/>
            <person name="Bruskiewich R."/>
            <person name="Bureau T."/>
            <person name="Miyao A."/>
            <person name="Hirochika H."/>
            <person name="Nishikawa T."/>
            <person name="Kadowaki K."/>
            <person name="Sugiura M."/>
            <person name="Burr B."/>
            <person name="Sasaki T."/>
        </authorList>
    </citation>
    <scope>NUCLEOTIDE SEQUENCE [LARGE SCALE GENOMIC DNA]</scope>
    <source>
        <strain evidence="2">cv. Nipponbare</strain>
    </source>
</reference>
<protein>
    <submittedName>
        <fullName evidence="1">Os06g0353400 protein</fullName>
    </submittedName>
</protein>
<gene>
    <name evidence="1" type="ordered locus">Os06g0353400</name>
</gene>
<dbReference type="AlphaFoldDB" id="A0A0P0WWD9"/>
<evidence type="ECO:0000313" key="2">
    <source>
        <dbReference type="Proteomes" id="UP000000763"/>
    </source>
</evidence>
<dbReference type="SMR" id="A0A0P0WWD9"/>
<dbReference type="KEGG" id="dosa:Os06g0353400"/>
<name>A0A0P0WWD9_ORYSJ</name>
<dbReference type="Gene3D" id="3.30.420.10">
    <property type="entry name" value="Ribonuclease H-like superfamily/Ribonuclease H"/>
    <property type="match status" value="1"/>
</dbReference>
<dbReference type="EMBL" id="AP008212">
    <property type="protein sequence ID" value="BAH93504.1"/>
    <property type="molecule type" value="Genomic_DNA"/>
</dbReference>
<dbReference type="PANTHER" id="PTHR23044">
    <property type="entry name" value="3'-5' EXONUCLEASE ERI1-RELATED"/>
    <property type="match status" value="1"/>
</dbReference>